<comment type="caution">
    <text evidence="3">The sequence shown here is derived from an EMBL/GenBank/DDBJ whole genome shotgun (WGS) entry which is preliminary data.</text>
</comment>
<dbReference type="RefSeq" id="WP_189256550.1">
    <property type="nucleotide sequence ID" value="NZ_BMRE01000027.1"/>
</dbReference>
<feature type="region of interest" description="Disordered" evidence="1">
    <location>
        <begin position="19"/>
        <end position="41"/>
    </location>
</feature>
<dbReference type="Proteomes" id="UP000649573">
    <property type="component" value="Unassembled WGS sequence"/>
</dbReference>
<evidence type="ECO:0000259" key="2">
    <source>
        <dbReference type="Pfam" id="PF13391"/>
    </source>
</evidence>
<dbReference type="InterPro" id="IPR003615">
    <property type="entry name" value="HNH_nuc"/>
</dbReference>
<dbReference type="EMBL" id="BMRE01000027">
    <property type="protein sequence ID" value="GGU54980.1"/>
    <property type="molecule type" value="Genomic_DNA"/>
</dbReference>
<organism evidence="3 4">
    <name type="scientific">Lentzea flava</name>
    <dbReference type="NCBI Taxonomy" id="103732"/>
    <lineage>
        <taxon>Bacteria</taxon>
        <taxon>Bacillati</taxon>
        <taxon>Actinomycetota</taxon>
        <taxon>Actinomycetes</taxon>
        <taxon>Pseudonocardiales</taxon>
        <taxon>Pseudonocardiaceae</taxon>
        <taxon>Lentzea</taxon>
    </lineage>
</organism>
<keyword evidence="4" id="KW-1185">Reference proteome</keyword>
<sequence length="314" mass="34980">MGDTTAWLMLAAGDDRARASNDGYDDDPSSHYSWDSTVPNHQGPKKGDVIVLWDKKYLLGASVIEEIDEGTAPKDVHSCPWCGKARIESRTTVLPRLKCYNCGHEFDVPSTRTKTVTTYRTQHSAGWVDLAGRLDGAQLRALCVKPKSQLSLRPLDYDRFRAAVGDAPTPTTLAPLEAAVTYVSGHREAYVRVRRGQGPFRSALLAKYGDECAFTGRMPVDALEAAHLYSYAATGEHHNDGGLLMRRDVHRLFDLGFLAVHPDTFHIDVHPALAPYEEYTSLHDKPLRPKLTSAQREWLRKHWEQMRSTSPGAA</sequence>
<feature type="compositionally biased region" description="Polar residues" evidence="1">
    <location>
        <begin position="30"/>
        <end position="40"/>
    </location>
</feature>
<name>A0ABQ2UUQ4_9PSEU</name>
<evidence type="ECO:0000256" key="1">
    <source>
        <dbReference type="SAM" id="MobiDB-lite"/>
    </source>
</evidence>
<feature type="domain" description="HNH nuclease" evidence="2">
    <location>
        <begin position="212"/>
        <end position="260"/>
    </location>
</feature>
<accession>A0ABQ2UUQ4</accession>
<reference evidence="4" key="1">
    <citation type="journal article" date="2019" name="Int. J. Syst. Evol. Microbiol.">
        <title>The Global Catalogue of Microorganisms (GCM) 10K type strain sequencing project: providing services to taxonomists for standard genome sequencing and annotation.</title>
        <authorList>
            <consortium name="The Broad Institute Genomics Platform"/>
            <consortium name="The Broad Institute Genome Sequencing Center for Infectious Disease"/>
            <person name="Wu L."/>
            <person name="Ma J."/>
        </authorList>
    </citation>
    <scope>NUCLEOTIDE SEQUENCE [LARGE SCALE GENOMIC DNA]</scope>
    <source>
        <strain evidence="4">JCM 3296</strain>
    </source>
</reference>
<dbReference type="Pfam" id="PF13391">
    <property type="entry name" value="HNH_2"/>
    <property type="match status" value="1"/>
</dbReference>
<proteinExistence type="predicted"/>
<evidence type="ECO:0000313" key="3">
    <source>
        <dbReference type="EMBL" id="GGU54980.1"/>
    </source>
</evidence>
<gene>
    <name evidence="3" type="ORF">GCM10010178_54250</name>
</gene>
<evidence type="ECO:0000313" key="4">
    <source>
        <dbReference type="Proteomes" id="UP000649573"/>
    </source>
</evidence>
<protein>
    <recommendedName>
        <fullName evidence="2">HNH nuclease domain-containing protein</fullName>
    </recommendedName>
</protein>